<dbReference type="Proteomes" id="UP000240303">
    <property type="component" value="Segment"/>
</dbReference>
<dbReference type="KEGG" id="vg:54989517"/>
<name>A0A2C9CZY4_9CAUD</name>
<keyword evidence="2" id="KW-1185">Reference proteome</keyword>
<gene>
    <name evidence="1" type="primary">g010</name>
</gene>
<evidence type="ECO:0000313" key="2">
    <source>
        <dbReference type="Proteomes" id="UP000240303"/>
    </source>
</evidence>
<dbReference type="RefSeq" id="YP_009799038.1">
    <property type="nucleotide sequence ID" value="NC_047934.1"/>
</dbReference>
<accession>A0A2C9CZY4</accession>
<dbReference type="GeneID" id="54989517"/>
<sequence length="126" mass="14396">MRIAQGGYRKKPDGYLHLNNYSHTKASGIAGVLFERIFTERQQEIVEKTLIELANPKVLSGEANGDEQVIYKHDCYRFRKAFLRANFKQVVYGTVRLLKKSAAQMMSVAVVADELDTPTMRVRFPD</sequence>
<organism evidence="1 2">
    <name type="scientific">Yersinia phage fPS-9</name>
    <dbReference type="NCBI Taxonomy" id="2052746"/>
    <lineage>
        <taxon>Viruses</taxon>
        <taxon>Duplodnaviria</taxon>
        <taxon>Heunggongvirae</taxon>
        <taxon>Uroviricota</taxon>
        <taxon>Caudoviricetes</taxon>
        <taxon>Autographivirales</taxon>
        <taxon>Autotranscriptaviridae</taxon>
        <taxon>Studiervirinae</taxon>
        <taxon>Helsettvirus</taxon>
        <taxon>Helsettvirus fPS9</taxon>
    </lineage>
</organism>
<protein>
    <submittedName>
        <fullName evidence="1">Putative</fullName>
    </submittedName>
</protein>
<evidence type="ECO:0000313" key="1">
    <source>
        <dbReference type="EMBL" id="SOL37506.1"/>
    </source>
</evidence>
<proteinExistence type="predicted"/>
<dbReference type="EMBL" id="LT960606">
    <property type="protein sequence ID" value="SOL37506.1"/>
    <property type="molecule type" value="Genomic_DNA"/>
</dbReference>
<reference evidence="2" key="1">
    <citation type="submission" date="2017-10" db="EMBL/GenBank/DDBJ databases">
        <authorList>
            <person name="Skurnik M."/>
        </authorList>
    </citation>
    <scope>NUCLEOTIDE SEQUENCE [LARGE SCALE GENOMIC DNA]</scope>
</reference>